<dbReference type="OrthoDB" id="2333384at2759"/>
<feature type="compositionally biased region" description="Pro residues" evidence="2">
    <location>
        <begin position="260"/>
        <end position="271"/>
    </location>
</feature>
<accession>A0A2G9U6L3</accession>
<dbReference type="InterPro" id="IPR011022">
    <property type="entry name" value="Arrestin_C-like"/>
</dbReference>
<dbReference type="GO" id="GO:0005737">
    <property type="term" value="C:cytoplasm"/>
    <property type="evidence" value="ECO:0007669"/>
    <property type="project" value="TreeGrafter"/>
</dbReference>
<dbReference type="Proteomes" id="UP000230423">
    <property type="component" value="Unassembled WGS sequence"/>
</dbReference>
<feature type="domain" description="Arrestin C-terminal-like" evidence="3">
    <location>
        <begin position="88"/>
        <end position="235"/>
    </location>
</feature>
<dbReference type="InterPro" id="IPR014752">
    <property type="entry name" value="Arrestin-like_C"/>
</dbReference>
<gene>
    <name evidence="4" type="ORF">TELCIR_12505</name>
</gene>
<evidence type="ECO:0000313" key="4">
    <source>
        <dbReference type="EMBL" id="PIO65805.1"/>
    </source>
</evidence>
<dbReference type="InterPro" id="IPR014756">
    <property type="entry name" value="Ig_E-set"/>
</dbReference>
<proteinExistence type="inferred from homology"/>
<organism evidence="4 5">
    <name type="scientific">Teladorsagia circumcincta</name>
    <name type="common">Brown stomach worm</name>
    <name type="synonym">Ostertagia circumcincta</name>
    <dbReference type="NCBI Taxonomy" id="45464"/>
    <lineage>
        <taxon>Eukaryota</taxon>
        <taxon>Metazoa</taxon>
        <taxon>Ecdysozoa</taxon>
        <taxon>Nematoda</taxon>
        <taxon>Chromadorea</taxon>
        <taxon>Rhabditida</taxon>
        <taxon>Rhabditina</taxon>
        <taxon>Rhabditomorpha</taxon>
        <taxon>Strongyloidea</taxon>
        <taxon>Trichostrongylidae</taxon>
        <taxon>Teladorsagia</taxon>
    </lineage>
</organism>
<dbReference type="InterPro" id="IPR050357">
    <property type="entry name" value="Arrestin_domain-protein"/>
</dbReference>
<dbReference type="AlphaFoldDB" id="A0A2G9U6L3"/>
<dbReference type="SUPFAM" id="SSF81296">
    <property type="entry name" value="E set domains"/>
    <property type="match status" value="1"/>
</dbReference>
<dbReference type="Pfam" id="PF00339">
    <property type="entry name" value="Arrestin_N"/>
    <property type="match status" value="1"/>
</dbReference>
<evidence type="ECO:0000256" key="2">
    <source>
        <dbReference type="SAM" id="MobiDB-lite"/>
    </source>
</evidence>
<feature type="non-terminal residue" evidence="4">
    <location>
        <position position="1"/>
    </location>
</feature>
<evidence type="ECO:0000313" key="5">
    <source>
        <dbReference type="Proteomes" id="UP000230423"/>
    </source>
</evidence>
<keyword evidence="5" id="KW-1185">Reference proteome</keyword>
<name>A0A2G9U6L3_TELCI</name>
<evidence type="ECO:0000259" key="3">
    <source>
        <dbReference type="SMART" id="SM01017"/>
    </source>
</evidence>
<dbReference type="PANTHER" id="PTHR11188:SF175">
    <property type="entry name" value="ARRESTIN C-TERMINAL-LIKE DOMAIN-CONTAINING PROTEIN"/>
    <property type="match status" value="1"/>
</dbReference>
<reference evidence="4 5" key="1">
    <citation type="submission" date="2015-09" db="EMBL/GenBank/DDBJ databases">
        <title>Draft genome of the parasitic nematode Teladorsagia circumcincta isolate WARC Sus (inbred).</title>
        <authorList>
            <person name="Mitreva M."/>
        </authorList>
    </citation>
    <scope>NUCLEOTIDE SEQUENCE [LARGE SCALE GENOMIC DNA]</scope>
    <source>
        <strain evidence="4 5">S</strain>
    </source>
</reference>
<comment type="similarity">
    <text evidence="1">Belongs to the arrestin family.</text>
</comment>
<feature type="non-terminal residue" evidence="4">
    <location>
        <position position="387"/>
    </location>
</feature>
<sequence>TSRTESYTETYSSTVMYAEGISVAWLAPKGSKEVLNAGSYQFPFTFQLPINCAPSFEVVPVFNLNTIPEAAMPIKESTVKNLGIVLFKHGKVSVQSEIPKTGFVPGETIVVNAYVINDSSKDIIKATIKLVEISKYVAFRHGSTLVPGFFITTQYMDNSRELRRKIATGEQDICVQKKGRGNVQLYLQVPPTVPTFNCCPIVSVEYMVEVKFKTQASFKGDVISHCHIIVGTIPVGNPYVAPQPSAPPPDVPLPSSSGPSAPPLETPPPYPVLNGASVDPPPPPSYEEAVQGVGGTTMDTDDMEPFVPRYPFYPQLKGSEKANIDIDGEESTITLGYYRVRRCTPYSRCVTISWITVLNRGPLATDHNSGDGQMGIWVDGVGDVQTK</sequence>
<dbReference type="SMART" id="SM01017">
    <property type="entry name" value="Arrestin_C"/>
    <property type="match status" value="1"/>
</dbReference>
<feature type="region of interest" description="Disordered" evidence="2">
    <location>
        <begin position="241"/>
        <end position="290"/>
    </location>
</feature>
<dbReference type="InterPro" id="IPR011021">
    <property type="entry name" value="Arrestin-like_N"/>
</dbReference>
<dbReference type="GO" id="GO:0015031">
    <property type="term" value="P:protein transport"/>
    <property type="evidence" value="ECO:0007669"/>
    <property type="project" value="TreeGrafter"/>
</dbReference>
<dbReference type="EMBL" id="KZ348714">
    <property type="protein sequence ID" value="PIO65805.1"/>
    <property type="molecule type" value="Genomic_DNA"/>
</dbReference>
<dbReference type="Gene3D" id="2.60.40.640">
    <property type="match status" value="2"/>
</dbReference>
<evidence type="ECO:0000256" key="1">
    <source>
        <dbReference type="ARBA" id="ARBA00005298"/>
    </source>
</evidence>
<dbReference type="PANTHER" id="PTHR11188">
    <property type="entry name" value="ARRESTIN DOMAIN CONTAINING PROTEIN"/>
    <property type="match status" value="1"/>
</dbReference>
<dbReference type="Pfam" id="PF02752">
    <property type="entry name" value="Arrestin_C"/>
    <property type="match status" value="1"/>
</dbReference>
<protein>
    <submittedName>
        <fullName evidence="4">Arrestin domain protein</fullName>
    </submittedName>
</protein>